<evidence type="ECO:0000313" key="2">
    <source>
        <dbReference type="EMBL" id="CAK0819985.1"/>
    </source>
</evidence>
<sequence length="122" mass="13824">MSAELASKQEEKGGGGPVRRWEEDGEESYDYHRSYAISSTSAAGTTNVNVQTRSVRRELAHPKDRPGHRQRRPCLSSRKKIREAEEAMYECPGRCLQRWARTTRCCGNSLTVMRSNPNISIP</sequence>
<evidence type="ECO:0000256" key="1">
    <source>
        <dbReference type="SAM" id="MobiDB-lite"/>
    </source>
</evidence>
<proteinExistence type="predicted"/>
<reference evidence="2" key="1">
    <citation type="submission" date="2023-10" db="EMBL/GenBank/DDBJ databases">
        <authorList>
            <person name="Chen Y."/>
            <person name="Shah S."/>
            <person name="Dougan E. K."/>
            <person name="Thang M."/>
            <person name="Chan C."/>
        </authorList>
    </citation>
    <scope>NUCLEOTIDE SEQUENCE [LARGE SCALE GENOMIC DNA]</scope>
</reference>
<evidence type="ECO:0000313" key="3">
    <source>
        <dbReference type="Proteomes" id="UP001189429"/>
    </source>
</evidence>
<dbReference type="Proteomes" id="UP001189429">
    <property type="component" value="Unassembled WGS sequence"/>
</dbReference>
<accession>A0ABN9RLF2</accession>
<dbReference type="EMBL" id="CAUYUJ010007224">
    <property type="protein sequence ID" value="CAK0819985.1"/>
    <property type="molecule type" value="Genomic_DNA"/>
</dbReference>
<gene>
    <name evidence="2" type="ORF">PCOR1329_LOCUS21818</name>
</gene>
<feature type="region of interest" description="Disordered" evidence="1">
    <location>
        <begin position="1"/>
        <end position="74"/>
    </location>
</feature>
<comment type="caution">
    <text evidence="2">The sequence shown here is derived from an EMBL/GenBank/DDBJ whole genome shotgun (WGS) entry which is preliminary data.</text>
</comment>
<feature type="compositionally biased region" description="Polar residues" evidence="1">
    <location>
        <begin position="36"/>
        <end position="53"/>
    </location>
</feature>
<name>A0ABN9RLF2_9DINO</name>
<protein>
    <submittedName>
        <fullName evidence="2">Uncharacterized protein</fullName>
    </submittedName>
</protein>
<keyword evidence="3" id="KW-1185">Reference proteome</keyword>
<feature type="compositionally biased region" description="Basic and acidic residues" evidence="1">
    <location>
        <begin position="55"/>
        <end position="67"/>
    </location>
</feature>
<organism evidence="2 3">
    <name type="scientific">Prorocentrum cordatum</name>
    <dbReference type="NCBI Taxonomy" id="2364126"/>
    <lineage>
        <taxon>Eukaryota</taxon>
        <taxon>Sar</taxon>
        <taxon>Alveolata</taxon>
        <taxon>Dinophyceae</taxon>
        <taxon>Prorocentrales</taxon>
        <taxon>Prorocentraceae</taxon>
        <taxon>Prorocentrum</taxon>
    </lineage>
</organism>